<protein>
    <submittedName>
        <fullName evidence="4">NAD(P)-dependent oxidoreductase</fullName>
    </submittedName>
</protein>
<evidence type="ECO:0000259" key="3">
    <source>
        <dbReference type="Pfam" id="PF01370"/>
    </source>
</evidence>
<feature type="domain" description="NAD-dependent epimerase/dehydratase" evidence="3">
    <location>
        <begin position="4"/>
        <end position="216"/>
    </location>
</feature>
<evidence type="ECO:0000256" key="1">
    <source>
        <dbReference type="ARBA" id="ARBA00005125"/>
    </source>
</evidence>
<dbReference type="Pfam" id="PF01370">
    <property type="entry name" value="Epimerase"/>
    <property type="match status" value="1"/>
</dbReference>
<name>A0ABT4J0H4_9RHOB</name>
<dbReference type="SUPFAM" id="SSF51735">
    <property type="entry name" value="NAD(P)-binding Rossmann-fold domains"/>
    <property type="match status" value="1"/>
</dbReference>
<proteinExistence type="inferred from homology"/>
<dbReference type="PANTHER" id="PTHR43000">
    <property type="entry name" value="DTDP-D-GLUCOSE 4,6-DEHYDRATASE-RELATED"/>
    <property type="match status" value="1"/>
</dbReference>
<sequence length="305" mass="33017">MKRIVLTGATGFAGGEVARQAVAAGIEVIAPVRPGPRREMLAATLPQLDLVPIQPGLSALRDRIEDRPPDAVIHLAASYLPDTAAGAAERMIEANIGFGTALLELLLPTPCRVFVAAGSQWQHAAETEDYVPNGLYAATKQAFGDILAHYALRFGFRTMVLKVADSYGPNDRRGRLVSQLVECHRTGRTIDLSPGKQELDLIHVRDLAAGFLAAAQGLWDGTLDASQSWALRGGNPRQLREIVALMERVAGRPLGVRFGALDYLPGTVMRLWRQPLLPGWQPRVALEDGLRDLLLSPARQDLSCA</sequence>
<evidence type="ECO:0000313" key="5">
    <source>
        <dbReference type="Proteomes" id="UP001149822"/>
    </source>
</evidence>
<dbReference type="InterPro" id="IPR036291">
    <property type="entry name" value="NAD(P)-bd_dom_sf"/>
</dbReference>
<organism evidence="4 5">
    <name type="scientific">Paracoccus benzoatiresistens</name>
    <dbReference type="NCBI Taxonomy" id="2997341"/>
    <lineage>
        <taxon>Bacteria</taxon>
        <taxon>Pseudomonadati</taxon>
        <taxon>Pseudomonadota</taxon>
        <taxon>Alphaproteobacteria</taxon>
        <taxon>Rhodobacterales</taxon>
        <taxon>Paracoccaceae</taxon>
        <taxon>Paracoccus</taxon>
    </lineage>
</organism>
<dbReference type="Gene3D" id="3.40.50.720">
    <property type="entry name" value="NAD(P)-binding Rossmann-like Domain"/>
    <property type="match status" value="1"/>
</dbReference>
<dbReference type="Proteomes" id="UP001149822">
    <property type="component" value="Unassembled WGS sequence"/>
</dbReference>
<dbReference type="RefSeq" id="WP_268940612.1">
    <property type="nucleotide sequence ID" value="NZ_JAPTYD010000002.1"/>
</dbReference>
<dbReference type="InterPro" id="IPR001509">
    <property type="entry name" value="Epimerase_deHydtase"/>
</dbReference>
<evidence type="ECO:0000313" key="4">
    <source>
        <dbReference type="EMBL" id="MCZ0960621.1"/>
    </source>
</evidence>
<reference evidence="4" key="1">
    <citation type="submission" date="2022-12" db="EMBL/GenBank/DDBJ databases">
        <title>Paracoccus sp. EF6 isolated from a lake water.</title>
        <authorList>
            <person name="Liu H."/>
        </authorList>
    </citation>
    <scope>NUCLEOTIDE SEQUENCE</scope>
    <source>
        <strain evidence="4">EF6</strain>
    </source>
</reference>
<evidence type="ECO:0000256" key="2">
    <source>
        <dbReference type="ARBA" id="ARBA00007637"/>
    </source>
</evidence>
<keyword evidence="5" id="KW-1185">Reference proteome</keyword>
<dbReference type="CDD" id="cd08946">
    <property type="entry name" value="SDR_e"/>
    <property type="match status" value="1"/>
</dbReference>
<comment type="pathway">
    <text evidence="1">Bacterial outer membrane biogenesis; LPS O-antigen biosynthesis.</text>
</comment>
<dbReference type="EMBL" id="JAPTYD010000002">
    <property type="protein sequence ID" value="MCZ0960621.1"/>
    <property type="molecule type" value="Genomic_DNA"/>
</dbReference>
<comment type="similarity">
    <text evidence="2">Belongs to the NAD(P)-dependent epimerase/dehydratase family.</text>
</comment>
<gene>
    <name evidence="4" type="ORF">OU682_03190</name>
</gene>
<accession>A0ABT4J0H4</accession>
<comment type="caution">
    <text evidence="4">The sequence shown here is derived from an EMBL/GenBank/DDBJ whole genome shotgun (WGS) entry which is preliminary data.</text>
</comment>